<gene>
    <name evidence="12" type="ORF">E8K88_11095</name>
</gene>
<evidence type="ECO:0000259" key="11">
    <source>
        <dbReference type="PROSITE" id="PS50059"/>
    </source>
</evidence>
<dbReference type="Proteomes" id="UP000306236">
    <property type="component" value="Unassembled WGS sequence"/>
</dbReference>
<keyword evidence="6" id="KW-0143">Chaperone</keyword>
<dbReference type="InterPro" id="IPR046357">
    <property type="entry name" value="PPIase_dom_sf"/>
</dbReference>
<keyword evidence="7 9" id="KW-0413">Isomerase</keyword>
<keyword evidence="13" id="KW-1185">Reference proteome</keyword>
<dbReference type="PROSITE" id="PS50059">
    <property type="entry name" value="FKBP_PPIASE"/>
    <property type="match status" value="1"/>
</dbReference>
<dbReference type="AlphaFoldDB" id="A0A4S5BSS4"/>
<organism evidence="12 13">
    <name type="scientific">Lampropedia aestuarii</name>
    <dbReference type="NCBI Taxonomy" id="2562762"/>
    <lineage>
        <taxon>Bacteria</taxon>
        <taxon>Pseudomonadati</taxon>
        <taxon>Pseudomonadota</taxon>
        <taxon>Betaproteobacteria</taxon>
        <taxon>Burkholderiales</taxon>
        <taxon>Comamonadaceae</taxon>
        <taxon>Lampropedia</taxon>
    </lineage>
</organism>
<comment type="function">
    <text evidence="8">Also involved in hydrogenase metallocenter assembly, probably by participating in the nickel insertion step. This function in hydrogenase biosynthesis requires chaperone activity and the presence of the metal-binding domain, but not PPIase activity.</text>
</comment>
<reference evidence="12 13" key="1">
    <citation type="submission" date="2019-04" db="EMBL/GenBank/DDBJ databases">
        <title>Lampropedia sp YIM MLB12 draf genome.</title>
        <authorList>
            <person name="Wang Y.-X."/>
        </authorList>
    </citation>
    <scope>NUCLEOTIDE SEQUENCE [LARGE SCALE GENOMIC DNA]</scope>
    <source>
        <strain evidence="12 13">YIM MLB12</strain>
    </source>
</reference>
<dbReference type="Pfam" id="PF00254">
    <property type="entry name" value="FKBP_C"/>
    <property type="match status" value="1"/>
</dbReference>
<dbReference type="GO" id="GO:0005737">
    <property type="term" value="C:cytoplasm"/>
    <property type="evidence" value="ECO:0007669"/>
    <property type="project" value="UniProtKB-SubCell"/>
</dbReference>
<dbReference type="PANTHER" id="PTHR47861:SF3">
    <property type="entry name" value="FKBP-TYPE PEPTIDYL-PROLYL CIS-TRANS ISOMERASE SLYD"/>
    <property type="match status" value="1"/>
</dbReference>
<sequence length="156" mass="16835">MKISHHSVAFFHYVLTDDSGKVLDQSPAGQPLVYLQGAGNIIPGLEKELQDKEVGDKFKVEVAPEDAYGEYYDEAVQVVPLAVFPDDATVEPGVQFQAQGPEGDAMMVTVTAVEDGMATIDGNHPLAGKTLFFDVEIVKVRVASEDEKKAGRVLEA</sequence>
<protein>
    <recommendedName>
        <fullName evidence="10">Peptidyl-prolyl cis-trans isomerase</fullName>
        <ecNumber evidence="10">5.2.1.8</ecNumber>
    </recommendedName>
</protein>
<dbReference type="RefSeq" id="WP_136406736.1">
    <property type="nucleotide sequence ID" value="NZ_JARXRQ010000006.1"/>
</dbReference>
<evidence type="ECO:0000256" key="7">
    <source>
        <dbReference type="ARBA" id="ARBA00023235"/>
    </source>
</evidence>
<accession>A0A4S5BSS4</accession>
<name>A0A4S5BSS4_9BURK</name>
<comment type="subcellular location">
    <subcellularLocation>
        <location evidence="2">Cytoplasm</location>
    </subcellularLocation>
</comment>
<comment type="catalytic activity">
    <reaction evidence="1 9 10">
        <text>[protein]-peptidylproline (omega=180) = [protein]-peptidylproline (omega=0)</text>
        <dbReference type="Rhea" id="RHEA:16237"/>
        <dbReference type="Rhea" id="RHEA-COMP:10747"/>
        <dbReference type="Rhea" id="RHEA-COMP:10748"/>
        <dbReference type="ChEBI" id="CHEBI:83833"/>
        <dbReference type="ChEBI" id="CHEBI:83834"/>
        <dbReference type="EC" id="5.2.1.8"/>
    </reaction>
</comment>
<comment type="caution">
    <text evidence="12">The sequence shown here is derived from an EMBL/GenBank/DDBJ whole genome shotgun (WGS) entry which is preliminary data.</text>
</comment>
<dbReference type="GO" id="GO:0003755">
    <property type="term" value="F:peptidyl-prolyl cis-trans isomerase activity"/>
    <property type="evidence" value="ECO:0007669"/>
    <property type="project" value="UniProtKB-UniRule"/>
</dbReference>
<dbReference type="SUPFAM" id="SSF54534">
    <property type="entry name" value="FKBP-like"/>
    <property type="match status" value="1"/>
</dbReference>
<evidence type="ECO:0000313" key="13">
    <source>
        <dbReference type="Proteomes" id="UP000306236"/>
    </source>
</evidence>
<keyword evidence="4" id="KW-0963">Cytoplasm</keyword>
<dbReference type="OrthoDB" id="9808891at2"/>
<feature type="domain" description="PPIase FKBP-type" evidence="11">
    <location>
        <begin position="6"/>
        <end position="90"/>
    </location>
</feature>
<evidence type="ECO:0000256" key="2">
    <source>
        <dbReference type="ARBA" id="ARBA00004496"/>
    </source>
</evidence>
<evidence type="ECO:0000256" key="6">
    <source>
        <dbReference type="ARBA" id="ARBA00023186"/>
    </source>
</evidence>
<evidence type="ECO:0000256" key="5">
    <source>
        <dbReference type="ARBA" id="ARBA00023110"/>
    </source>
</evidence>
<dbReference type="InterPro" id="IPR001179">
    <property type="entry name" value="PPIase_FKBP_dom"/>
</dbReference>
<dbReference type="EMBL" id="SSWX01000013">
    <property type="protein sequence ID" value="THJ32826.1"/>
    <property type="molecule type" value="Genomic_DNA"/>
</dbReference>
<evidence type="ECO:0000313" key="12">
    <source>
        <dbReference type="EMBL" id="THJ32826.1"/>
    </source>
</evidence>
<evidence type="ECO:0000256" key="10">
    <source>
        <dbReference type="RuleBase" id="RU003915"/>
    </source>
</evidence>
<proteinExistence type="inferred from homology"/>
<comment type="similarity">
    <text evidence="3 10">Belongs to the FKBP-type PPIase family.</text>
</comment>
<dbReference type="PANTHER" id="PTHR47861">
    <property type="entry name" value="FKBP-TYPE PEPTIDYL-PROLYL CIS-TRANS ISOMERASE SLYD"/>
    <property type="match status" value="1"/>
</dbReference>
<evidence type="ECO:0000256" key="3">
    <source>
        <dbReference type="ARBA" id="ARBA00006577"/>
    </source>
</evidence>
<evidence type="ECO:0000256" key="4">
    <source>
        <dbReference type="ARBA" id="ARBA00022490"/>
    </source>
</evidence>
<dbReference type="Gene3D" id="3.10.50.40">
    <property type="match status" value="1"/>
</dbReference>
<dbReference type="EC" id="5.2.1.8" evidence="10"/>
<evidence type="ECO:0000256" key="8">
    <source>
        <dbReference type="ARBA" id="ARBA00037071"/>
    </source>
</evidence>
<evidence type="ECO:0000256" key="1">
    <source>
        <dbReference type="ARBA" id="ARBA00000971"/>
    </source>
</evidence>
<dbReference type="GO" id="GO:0042026">
    <property type="term" value="P:protein refolding"/>
    <property type="evidence" value="ECO:0007669"/>
    <property type="project" value="UniProtKB-ARBA"/>
</dbReference>
<evidence type="ECO:0000256" key="9">
    <source>
        <dbReference type="PROSITE-ProRule" id="PRU00277"/>
    </source>
</evidence>
<keyword evidence="5 9" id="KW-0697">Rotamase</keyword>